<dbReference type="AlphaFoldDB" id="A0AA40CZI7"/>
<organism evidence="2 3">
    <name type="scientific">Cercophora newfieldiana</name>
    <dbReference type="NCBI Taxonomy" id="92897"/>
    <lineage>
        <taxon>Eukaryota</taxon>
        <taxon>Fungi</taxon>
        <taxon>Dikarya</taxon>
        <taxon>Ascomycota</taxon>
        <taxon>Pezizomycotina</taxon>
        <taxon>Sordariomycetes</taxon>
        <taxon>Sordariomycetidae</taxon>
        <taxon>Sordariales</taxon>
        <taxon>Lasiosphaeriaceae</taxon>
        <taxon>Cercophora</taxon>
    </lineage>
</organism>
<evidence type="ECO:0000313" key="2">
    <source>
        <dbReference type="EMBL" id="KAK0657380.1"/>
    </source>
</evidence>
<evidence type="ECO:0000313" key="3">
    <source>
        <dbReference type="Proteomes" id="UP001174936"/>
    </source>
</evidence>
<proteinExistence type="predicted"/>
<comment type="caution">
    <text evidence="2">The sequence shown here is derived from an EMBL/GenBank/DDBJ whole genome shotgun (WGS) entry which is preliminary data.</text>
</comment>
<protein>
    <submittedName>
        <fullName evidence="2">Uncharacterized protein</fullName>
    </submittedName>
</protein>
<dbReference type="Proteomes" id="UP001174936">
    <property type="component" value="Unassembled WGS sequence"/>
</dbReference>
<keyword evidence="3" id="KW-1185">Reference proteome</keyword>
<sequence length="73" mass="7928">MSWLRGLRHLSLSIYLAVIVRNLSRSGLGVTASVTVDYPVGIVGIGDGMGDMRFACDAYCMVVLASTYSRTRK</sequence>
<feature type="chain" id="PRO_5041458251" evidence="1">
    <location>
        <begin position="30"/>
        <end position="73"/>
    </location>
</feature>
<evidence type="ECO:0000256" key="1">
    <source>
        <dbReference type="SAM" id="SignalP"/>
    </source>
</evidence>
<name>A0AA40CZI7_9PEZI</name>
<feature type="signal peptide" evidence="1">
    <location>
        <begin position="1"/>
        <end position="29"/>
    </location>
</feature>
<dbReference type="EMBL" id="JAULSV010000001">
    <property type="protein sequence ID" value="KAK0657380.1"/>
    <property type="molecule type" value="Genomic_DNA"/>
</dbReference>
<accession>A0AA40CZI7</accession>
<gene>
    <name evidence="2" type="ORF">B0T16DRAFT_59435</name>
</gene>
<keyword evidence="1" id="KW-0732">Signal</keyword>
<reference evidence="2" key="1">
    <citation type="submission" date="2023-06" db="EMBL/GenBank/DDBJ databases">
        <title>Genome-scale phylogeny and comparative genomics of the fungal order Sordariales.</title>
        <authorList>
            <consortium name="Lawrence Berkeley National Laboratory"/>
            <person name="Hensen N."/>
            <person name="Bonometti L."/>
            <person name="Westerberg I."/>
            <person name="Brannstrom I.O."/>
            <person name="Guillou S."/>
            <person name="Cros-Aarteil S."/>
            <person name="Calhoun S."/>
            <person name="Haridas S."/>
            <person name="Kuo A."/>
            <person name="Mondo S."/>
            <person name="Pangilinan J."/>
            <person name="Riley R."/>
            <person name="Labutti K."/>
            <person name="Andreopoulos B."/>
            <person name="Lipzen A."/>
            <person name="Chen C."/>
            <person name="Yanf M."/>
            <person name="Daum C."/>
            <person name="Ng V."/>
            <person name="Clum A."/>
            <person name="Steindorff A."/>
            <person name="Ohm R."/>
            <person name="Martin F."/>
            <person name="Silar P."/>
            <person name="Natvig D."/>
            <person name="Lalanne C."/>
            <person name="Gautier V."/>
            <person name="Ament-Velasquez S.L."/>
            <person name="Kruys A."/>
            <person name="Hutchinson M.I."/>
            <person name="Powell A.J."/>
            <person name="Barry K."/>
            <person name="Miller A.N."/>
            <person name="Grigoriev I.V."/>
            <person name="Debuchy R."/>
            <person name="Gladieux P."/>
            <person name="Thoren M.H."/>
            <person name="Johannesson H."/>
        </authorList>
    </citation>
    <scope>NUCLEOTIDE SEQUENCE</scope>
    <source>
        <strain evidence="2">SMH2532-1</strain>
    </source>
</reference>